<sequence>MVAAIDPAWGEQQCHHARVLEHKSTTEALALIDGHVVRLDIQGATSGEILIVKSNTRLISKELSYQPISSPSECRL</sequence>
<comment type="caution">
    <text evidence="1">The sequence shown here is derived from an EMBL/GenBank/DDBJ whole genome shotgun (WGS) entry which is preliminary data.</text>
</comment>
<accession>A0A917N9W7</accession>
<reference evidence="1" key="1">
    <citation type="journal article" date="2014" name="Int. J. Syst. Evol. Microbiol.">
        <title>Complete genome sequence of Corynebacterium casei LMG S-19264T (=DSM 44701T), isolated from a smear-ripened cheese.</title>
        <authorList>
            <consortium name="US DOE Joint Genome Institute (JGI-PGF)"/>
            <person name="Walter F."/>
            <person name="Albersmeier A."/>
            <person name="Kalinowski J."/>
            <person name="Ruckert C."/>
        </authorList>
    </citation>
    <scope>NUCLEOTIDE SEQUENCE</scope>
    <source>
        <strain evidence="1">JCM 30804</strain>
    </source>
</reference>
<dbReference type="EMBL" id="BMPZ01000003">
    <property type="protein sequence ID" value="GGI80158.1"/>
    <property type="molecule type" value="Genomic_DNA"/>
</dbReference>
<evidence type="ECO:0000313" key="1">
    <source>
        <dbReference type="EMBL" id="GGI80158.1"/>
    </source>
</evidence>
<dbReference type="Proteomes" id="UP000613743">
    <property type="component" value="Unassembled WGS sequence"/>
</dbReference>
<proteinExistence type="predicted"/>
<dbReference type="AlphaFoldDB" id="A0A917N9W7"/>
<organism evidence="1 2">
    <name type="scientific">Shewanella gelidii</name>
    <dbReference type="NCBI Taxonomy" id="1642821"/>
    <lineage>
        <taxon>Bacteria</taxon>
        <taxon>Pseudomonadati</taxon>
        <taxon>Pseudomonadota</taxon>
        <taxon>Gammaproteobacteria</taxon>
        <taxon>Alteromonadales</taxon>
        <taxon>Shewanellaceae</taxon>
        <taxon>Shewanella</taxon>
    </lineage>
</organism>
<gene>
    <name evidence="1" type="ORF">GCM10009332_16870</name>
</gene>
<name>A0A917N9W7_9GAMM</name>
<protein>
    <submittedName>
        <fullName evidence="1">Uncharacterized protein</fullName>
    </submittedName>
</protein>
<dbReference type="RefSeq" id="WP_194468928.1">
    <property type="nucleotide sequence ID" value="NZ_BMPZ01000003.1"/>
</dbReference>
<reference evidence="1" key="2">
    <citation type="submission" date="2020-09" db="EMBL/GenBank/DDBJ databases">
        <authorList>
            <person name="Sun Q."/>
            <person name="Ohkuma M."/>
        </authorList>
    </citation>
    <scope>NUCLEOTIDE SEQUENCE</scope>
    <source>
        <strain evidence="1">JCM 30804</strain>
    </source>
</reference>
<keyword evidence="2" id="KW-1185">Reference proteome</keyword>
<evidence type="ECO:0000313" key="2">
    <source>
        <dbReference type="Proteomes" id="UP000613743"/>
    </source>
</evidence>